<feature type="signal peptide" evidence="1">
    <location>
        <begin position="1"/>
        <end position="16"/>
    </location>
</feature>
<keyword evidence="3" id="KW-1185">Reference proteome</keyword>
<evidence type="ECO:0000313" key="3">
    <source>
        <dbReference type="Proteomes" id="UP000002358"/>
    </source>
</evidence>
<dbReference type="Proteomes" id="UP000002358">
    <property type="component" value="Chromosome 3"/>
</dbReference>
<sequence>MFKLLVLLALVAYASAGGLYSSLGSYGYGSGYGYGYGLGGYGLGHGGSIVSYAPTYATSYANTYRPWSPVYYGSYPSAKRILYSNPLNKLAYNYPTYLGGYAASYSPYSSYYKYGGYGLNDYDYGLGHGYGGYSGYGGYGLGGYGGYGLGYNSYYNSLGGVSAYGHNIYNHYN</sequence>
<evidence type="ECO:0000313" key="2">
    <source>
        <dbReference type="EnsemblMetazoa" id="XP_001602449"/>
    </source>
</evidence>
<evidence type="ECO:0000256" key="1">
    <source>
        <dbReference type="SAM" id="SignalP"/>
    </source>
</evidence>
<dbReference type="AlphaFoldDB" id="A0A7M7GCR3"/>
<name>A0A7M7GCR3_NASVI</name>
<reference evidence="2" key="1">
    <citation type="submission" date="2021-01" db="UniProtKB">
        <authorList>
            <consortium name="EnsemblMetazoa"/>
        </authorList>
    </citation>
    <scope>IDENTIFICATION</scope>
</reference>
<feature type="chain" id="PRO_5029682930" evidence="1">
    <location>
        <begin position="17"/>
        <end position="173"/>
    </location>
</feature>
<dbReference type="KEGG" id="nvi:100114322"/>
<proteinExistence type="predicted"/>
<accession>A0A7M7GCR3</accession>
<protein>
    <submittedName>
        <fullName evidence="2">Uncharacterized protein</fullName>
    </submittedName>
</protein>
<gene>
    <name evidence="2" type="primary">100114322</name>
</gene>
<organism evidence="2 3">
    <name type="scientific">Nasonia vitripennis</name>
    <name type="common">Parasitic wasp</name>
    <dbReference type="NCBI Taxonomy" id="7425"/>
    <lineage>
        <taxon>Eukaryota</taxon>
        <taxon>Metazoa</taxon>
        <taxon>Ecdysozoa</taxon>
        <taxon>Arthropoda</taxon>
        <taxon>Hexapoda</taxon>
        <taxon>Insecta</taxon>
        <taxon>Pterygota</taxon>
        <taxon>Neoptera</taxon>
        <taxon>Endopterygota</taxon>
        <taxon>Hymenoptera</taxon>
        <taxon>Apocrita</taxon>
        <taxon>Proctotrupomorpha</taxon>
        <taxon>Chalcidoidea</taxon>
        <taxon>Pteromalidae</taxon>
        <taxon>Pteromalinae</taxon>
        <taxon>Nasonia</taxon>
    </lineage>
</organism>
<dbReference type="InParanoid" id="A0A7M7GCR3"/>
<dbReference type="EnsemblMetazoa" id="XM_001602399">
    <property type="protein sequence ID" value="XP_001602449"/>
    <property type="gene ID" value="LOC100114322"/>
</dbReference>
<dbReference type="OMA" id="PYVHAPV"/>
<keyword evidence="1" id="KW-0732">Signal</keyword>